<feature type="compositionally biased region" description="Polar residues" evidence="7">
    <location>
        <begin position="28"/>
        <end position="37"/>
    </location>
</feature>
<feature type="domain" description="RBP-J/Cbf11/Cbf12 DNA binding" evidence="8">
    <location>
        <begin position="460"/>
        <end position="620"/>
    </location>
</feature>
<feature type="region of interest" description="Disordered" evidence="7">
    <location>
        <begin position="74"/>
        <end position="116"/>
    </location>
</feature>
<keyword evidence="4" id="KW-0238">DNA-binding</keyword>
<feature type="region of interest" description="Disordered" evidence="7">
    <location>
        <begin position="190"/>
        <end position="211"/>
    </location>
</feature>
<evidence type="ECO:0008006" key="12">
    <source>
        <dbReference type="Google" id="ProtNLM"/>
    </source>
</evidence>
<keyword evidence="11" id="KW-1185">Reference proteome</keyword>
<feature type="compositionally biased region" description="Polar residues" evidence="7">
    <location>
        <begin position="194"/>
        <end position="205"/>
    </location>
</feature>
<dbReference type="Pfam" id="PF09271">
    <property type="entry name" value="LAG1-DNAbind"/>
    <property type="match status" value="1"/>
</dbReference>
<dbReference type="GO" id="GO:0000978">
    <property type="term" value="F:RNA polymerase II cis-regulatory region sequence-specific DNA binding"/>
    <property type="evidence" value="ECO:0007669"/>
    <property type="project" value="InterPro"/>
</dbReference>
<dbReference type="Gene3D" id="2.60.40.10">
    <property type="entry name" value="Immunoglobulins"/>
    <property type="match status" value="1"/>
</dbReference>
<reference evidence="10" key="1">
    <citation type="submission" date="2021-03" db="EMBL/GenBank/DDBJ databases">
        <title>Draft genome sequence of rust myrtle Austropuccinia psidii MF-1, a brazilian biotype.</title>
        <authorList>
            <person name="Quecine M.C."/>
            <person name="Pachon D.M.R."/>
            <person name="Bonatelli M.L."/>
            <person name="Correr F.H."/>
            <person name="Franceschini L.M."/>
            <person name="Leite T.F."/>
            <person name="Margarido G.R.A."/>
            <person name="Almeida C.A."/>
            <person name="Ferrarezi J.A."/>
            <person name="Labate C.A."/>
        </authorList>
    </citation>
    <scope>NUCLEOTIDE SEQUENCE</scope>
    <source>
        <strain evidence="10">MF-1</strain>
    </source>
</reference>
<proteinExistence type="inferred from homology"/>
<sequence>MADYLYAANPDSSYESADPNDEWFHSATGLNPTKSLDGSISYNIPTSWTTNSQQSPDSSRVFSSAIYQSEPDLSELIGQSDGGPSNPSQTRKGQLSHSRSFPGLHQQPHSYQQSTFRAGSLSLEIPHPGEFTAYSFEANLNPSSSLFSPSNLASQQFVQQANYHNLPQCHRSSTTGPQPISTFATNLRARSESEGSGSWAGTKTPMTPGDIRLTNGAYKSDLETYTGSVFGQTQLRLNNMPELGVTGQSASASMDQSFSSRVYSMLPQPNHVSSDSPDGNIQPSPAQHAFVSSVFTSSPTLENMRHTSVGCHTQNVNGSTGRQRFPEELKSSHPQICNSTLRKATPQSQCMSAGPTFSGSTSMETGSTNSSQPASATTTDMAQDFGHMYGWSQPPLSSMTLPSHVGQDLANLQLDISSHLSSAFMSPRELIPRAEREALLAPFLRLYLSSTNRFLLGERTVLVLSGKVAQKSYGAEKRFLCPPPSALLLGCSWWSAAETDPRLPIAVPNCFALRPPTTIISMSGEHSLPTEAYAEWMSMSGHVVGDQASLEDVVISGRCVGKQLHISEVDEKSKKVEALVRVIAPGFGPPEARHIGTFPSKPIKVISKPSKKRQSIKNLDLCIHHGTTIALFNRLRSQTVSTKYLCVSGPSASFPAGDWRAMSGMEEKPFATAEDATCFVARTSAWDPFIIYLVDPSKPASVSDPFSLSCPPLPGYPRAPSNALPLSPNGCPIPIYYNQPIVLQCLSTAVVSPVMVIRKVDKGSTATGGASIEGYASPSPHDMPVAPGEVLGDPVSQLHKIALEVMSDPHAAYMAPGVSPLAGFPGSGSFLACLGENVGVHRAESGRQAVPPLITPPSSASSVRSFGNSNHDALAEAAYLASQLTQPIVTIGNSRSRSLTPQSVADVDLGSCDGGKVKRGRKALTSGGHRSSHKTRKRTGSISSSSGFDDPGSESSDGSHAHSLFPHASKVWTIDCGEPAIWTIVGCDVERHTFWIPPVLIDGKPSSFISPGTVSDVFTTPIPMQPIGYDTSTPIPIVAKYLPPNPALADLQDLNMITIYGANLRPHLHVWFGDIPSPHVEYKCAEVVMAQPPSSILEGPRPISRQLILVSDDGIVFPTKVYFTGL</sequence>
<dbReference type="PANTHER" id="PTHR10665">
    <property type="entry name" value="RECOMBINING BINDING PROTEIN SUPPRESSOR OF HAIRLESS"/>
    <property type="match status" value="1"/>
</dbReference>
<dbReference type="SMART" id="SM01268">
    <property type="entry name" value="BTD"/>
    <property type="match status" value="1"/>
</dbReference>
<evidence type="ECO:0000256" key="6">
    <source>
        <dbReference type="ARBA" id="ARBA00023242"/>
    </source>
</evidence>
<organism evidence="10 11">
    <name type="scientific">Austropuccinia psidii MF-1</name>
    <dbReference type="NCBI Taxonomy" id="1389203"/>
    <lineage>
        <taxon>Eukaryota</taxon>
        <taxon>Fungi</taxon>
        <taxon>Dikarya</taxon>
        <taxon>Basidiomycota</taxon>
        <taxon>Pucciniomycotina</taxon>
        <taxon>Pucciniomycetes</taxon>
        <taxon>Pucciniales</taxon>
        <taxon>Sphaerophragmiaceae</taxon>
        <taxon>Austropuccinia</taxon>
    </lineage>
</organism>
<feature type="domain" description="Beta-trefoil DNA-binding" evidence="9">
    <location>
        <begin position="621"/>
        <end position="970"/>
    </location>
</feature>
<dbReference type="InterPro" id="IPR008967">
    <property type="entry name" value="p53-like_TF_DNA-bd_sf"/>
</dbReference>
<evidence type="ECO:0000256" key="4">
    <source>
        <dbReference type="ARBA" id="ARBA00023125"/>
    </source>
</evidence>
<feature type="region of interest" description="Disordered" evidence="7">
    <location>
        <begin position="342"/>
        <end position="377"/>
    </location>
</feature>
<dbReference type="InterPro" id="IPR014756">
    <property type="entry name" value="Ig_E-set"/>
</dbReference>
<evidence type="ECO:0000313" key="10">
    <source>
        <dbReference type="EMBL" id="MBW0495144.1"/>
    </source>
</evidence>
<name>A0A9Q3H9Z5_9BASI</name>
<dbReference type="FunFam" id="2.80.10.50:FF:000074">
    <property type="entry name" value="Related to J kappa-recombination signal binding protein"/>
    <property type="match status" value="1"/>
</dbReference>
<protein>
    <recommendedName>
        <fullName evidence="12">LAG1-DNAbind-domain-containing protein</fullName>
    </recommendedName>
</protein>
<dbReference type="InterPro" id="IPR040159">
    <property type="entry name" value="CLS_fam"/>
</dbReference>
<dbReference type="InterPro" id="IPR015350">
    <property type="entry name" value="Beta-trefoil_DNA-bd_dom"/>
</dbReference>
<feature type="compositionally biased region" description="Polar residues" evidence="7">
    <location>
        <begin position="82"/>
        <end position="99"/>
    </location>
</feature>
<evidence type="ECO:0000313" key="11">
    <source>
        <dbReference type="Proteomes" id="UP000765509"/>
    </source>
</evidence>
<dbReference type="InterPro" id="IPR036358">
    <property type="entry name" value="BTD_sf"/>
</dbReference>
<evidence type="ECO:0000256" key="1">
    <source>
        <dbReference type="ARBA" id="ARBA00004123"/>
    </source>
</evidence>
<evidence type="ECO:0000256" key="3">
    <source>
        <dbReference type="ARBA" id="ARBA00023015"/>
    </source>
</evidence>
<dbReference type="GO" id="GO:0005634">
    <property type="term" value="C:nucleus"/>
    <property type="evidence" value="ECO:0007669"/>
    <property type="project" value="UniProtKB-SubCell"/>
</dbReference>
<feature type="region of interest" description="Disordered" evidence="7">
    <location>
        <begin position="1"/>
        <end position="37"/>
    </location>
</feature>
<dbReference type="EMBL" id="AVOT02012932">
    <property type="protein sequence ID" value="MBW0495144.1"/>
    <property type="molecule type" value="Genomic_DNA"/>
</dbReference>
<feature type="region of interest" description="Disordered" evidence="7">
    <location>
        <begin position="910"/>
        <end position="961"/>
    </location>
</feature>
<keyword evidence="6" id="KW-0539">Nucleus</keyword>
<dbReference type="SUPFAM" id="SSF49417">
    <property type="entry name" value="p53-like transcription factors"/>
    <property type="match status" value="1"/>
</dbReference>
<feature type="region of interest" description="Disordered" evidence="7">
    <location>
        <begin position="848"/>
        <end position="867"/>
    </location>
</feature>
<feature type="compositionally biased region" description="Polar residues" evidence="7">
    <location>
        <begin position="940"/>
        <end position="958"/>
    </location>
</feature>
<keyword evidence="5" id="KW-0804">Transcription</keyword>
<dbReference type="Pfam" id="PF20144">
    <property type="entry name" value="TIG_SUH"/>
    <property type="match status" value="1"/>
</dbReference>
<comment type="caution">
    <text evidence="10">The sequence shown here is derived from an EMBL/GenBank/DDBJ whole genome shotgun (WGS) entry which is preliminary data.</text>
</comment>
<comment type="subcellular location">
    <subcellularLocation>
        <location evidence="1">Nucleus</location>
    </subcellularLocation>
</comment>
<feature type="compositionally biased region" description="Polar residues" evidence="7">
    <location>
        <begin position="856"/>
        <end position="867"/>
    </location>
</feature>
<dbReference type="SUPFAM" id="SSF81296">
    <property type="entry name" value="E set domains"/>
    <property type="match status" value="1"/>
</dbReference>
<feature type="compositionally biased region" description="Polar residues" evidence="7">
    <location>
        <begin position="107"/>
        <end position="116"/>
    </location>
</feature>
<evidence type="ECO:0000259" key="9">
    <source>
        <dbReference type="SMART" id="SM01268"/>
    </source>
</evidence>
<evidence type="ECO:0000256" key="5">
    <source>
        <dbReference type="ARBA" id="ARBA00023163"/>
    </source>
</evidence>
<dbReference type="AlphaFoldDB" id="A0A9Q3H9Z5"/>
<feature type="compositionally biased region" description="Basic residues" evidence="7">
    <location>
        <begin position="930"/>
        <end position="939"/>
    </location>
</feature>
<dbReference type="Gene3D" id="2.80.10.50">
    <property type="match status" value="1"/>
</dbReference>
<dbReference type="InterPro" id="IPR038007">
    <property type="entry name" value="RBP-Jkappa_IPT"/>
</dbReference>
<dbReference type="InterPro" id="IPR013783">
    <property type="entry name" value="Ig-like_fold"/>
</dbReference>
<evidence type="ECO:0000259" key="8">
    <source>
        <dbReference type="SMART" id="SM01267"/>
    </source>
</evidence>
<comment type="similarity">
    <text evidence="2">Belongs to the Su(H) family.</text>
</comment>
<dbReference type="SUPFAM" id="SSF110217">
    <property type="entry name" value="DNA-binding protein LAG-1 (CSL)"/>
    <property type="match status" value="1"/>
</dbReference>
<evidence type="ECO:0000256" key="7">
    <source>
        <dbReference type="SAM" id="MobiDB-lite"/>
    </source>
</evidence>
<accession>A0A9Q3H9Z5</accession>
<dbReference type="Proteomes" id="UP000765509">
    <property type="component" value="Unassembled WGS sequence"/>
</dbReference>
<dbReference type="GO" id="GO:0001228">
    <property type="term" value="F:DNA-binding transcription activator activity, RNA polymerase II-specific"/>
    <property type="evidence" value="ECO:0007669"/>
    <property type="project" value="InterPro"/>
</dbReference>
<dbReference type="InterPro" id="IPR015351">
    <property type="entry name" value="RBP-J/Cbf11/Cbf12_DNA-bd"/>
</dbReference>
<keyword evidence="3" id="KW-0805">Transcription regulation</keyword>
<evidence type="ECO:0000256" key="2">
    <source>
        <dbReference type="ARBA" id="ARBA00009704"/>
    </source>
</evidence>
<dbReference type="SMART" id="SM01267">
    <property type="entry name" value="LAG1_DNAbind"/>
    <property type="match status" value="1"/>
</dbReference>
<dbReference type="OrthoDB" id="5600360at2759"/>
<gene>
    <name evidence="10" type="ORF">O181_034859</name>
</gene>